<dbReference type="Proteomes" id="UP001597483">
    <property type="component" value="Unassembled WGS sequence"/>
</dbReference>
<organism evidence="5 6">
    <name type="scientific">Amycolatopsis silviterrae</name>
    <dbReference type="NCBI Taxonomy" id="1656914"/>
    <lineage>
        <taxon>Bacteria</taxon>
        <taxon>Bacillati</taxon>
        <taxon>Actinomycetota</taxon>
        <taxon>Actinomycetes</taxon>
        <taxon>Pseudonocardiales</taxon>
        <taxon>Pseudonocardiaceae</taxon>
        <taxon>Amycolatopsis</taxon>
    </lineage>
</organism>
<dbReference type="Gene3D" id="3.40.50.300">
    <property type="entry name" value="P-loop containing nucleotide triphosphate hydrolases"/>
    <property type="match status" value="1"/>
</dbReference>
<protein>
    <submittedName>
        <fullName evidence="5">BTAD domain-containing putative transcriptional regulator</fullName>
    </submittedName>
</protein>
<keyword evidence="2 3" id="KW-0238">DNA-binding</keyword>
<evidence type="ECO:0000259" key="4">
    <source>
        <dbReference type="PROSITE" id="PS51755"/>
    </source>
</evidence>
<dbReference type="Gene3D" id="1.10.10.10">
    <property type="entry name" value="Winged helix-like DNA-binding domain superfamily/Winged helix DNA-binding domain"/>
    <property type="match status" value="1"/>
</dbReference>
<proteinExistence type="inferred from homology"/>
<dbReference type="SUPFAM" id="SSF52540">
    <property type="entry name" value="P-loop containing nucleoside triphosphate hydrolases"/>
    <property type="match status" value="1"/>
</dbReference>
<evidence type="ECO:0000256" key="1">
    <source>
        <dbReference type="ARBA" id="ARBA00005820"/>
    </source>
</evidence>
<keyword evidence="6" id="KW-1185">Reference proteome</keyword>
<dbReference type="PANTHER" id="PTHR47691">
    <property type="entry name" value="REGULATOR-RELATED"/>
    <property type="match status" value="1"/>
</dbReference>
<dbReference type="Gene3D" id="1.25.40.10">
    <property type="entry name" value="Tetratricopeptide repeat domain"/>
    <property type="match status" value="2"/>
</dbReference>
<dbReference type="EMBL" id="JBHUKS010000033">
    <property type="protein sequence ID" value="MFD2473617.1"/>
    <property type="molecule type" value="Genomic_DNA"/>
</dbReference>
<dbReference type="SMART" id="SM01043">
    <property type="entry name" value="BTAD"/>
    <property type="match status" value="1"/>
</dbReference>
<dbReference type="SUPFAM" id="SSF46894">
    <property type="entry name" value="C-terminal effector domain of the bipartite response regulators"/>
    <property type="match status" value="1"/>
</dbReference>
<dbReference type="PRINTS" id="PR00364">
    <property type="entry name" value="DISEASERSIST"/>
</dbReference>
<comment type="similarity">
    <text evidence="1">Belongs to the AfsR/DnrI/RedD regulatory family.</text>
</comment>
<dbReference type="InterPro" id="IPR005158">
    <property type="entry name" value="BTAD"/>
</dbReference>
<dbReference type="InterPro" id="IPR036388">
    <property type="entry name" value="WH-like_DNA-bd_sf"/>
</dbReference>
<reference evidence="6" key="1">
    <citation type="journal article" date="2019" name="Int. J. Syst. Evol. Microbiol.">
        <title>The Global Catalogue of Microorganisms (GCM) 10K type strain sequencing project: providing services to taxonomists for standard genome sequencing and annotation.</title>
        <authorList>
            <consortium name="The Broad Institute Genomics Platform"/>
            <consortium name="The Broad Institute Genome Sequencing Center for Infectious Disease"/>
            <person name="Wu L."/>
            <person name="Ma J."/>
        </authorList>
    </citation>
    <scope>NUCLEOTIDE SEQUENCE [LARGE SCALE GENOMIC DNA]</scope>
    <source>
        <strain evidence="6">CGMCC 4.7641</strain>
    </source>
</reference>
<sequence length="1084" mass="115639">MRFGILGPLAVYSDDGRPVRVPEAKVRTLLAVLLVHEGRPVPADRLADCLWGERLPGNPANTLQTKVSQLRRALERAEPGSGGALVHQAPGYVLRIEPEAVDVGRFRALTASAGEDPRAAVPLLTEALALWRGPALAEFADEPFAQPMIQRLEEDRLVAQENLADARLALGEHAALTAELAELVQLHPLRERLRGLQLRALYAAGRQSEALASYEELRRRLADELGLDPGPELTALHRSILAQDPALTDVAPQLPVPLTELVGRTAAVRAIGTLVGESRLVTLTGPGGVGKTRLALETAHRFGGDFAAGAWLVELTGMDRHECALSQCPPDEWVVEAIAATLGIRDAAAPAPADPAARLAESLRGKEIMIVLDNCEQLIEPVAAVAGRLLAAAPGLRILATSREPLGLAGETQFPVPPLDHDSAARLFTARVADTGYTVDSADAAAVAEICRKLDGLPLALELAATRVRALGVPELLRRLDDRFRLLDATRRGVPARQQTLRAMLDWSWELLSEPERLVLQRLSVHTEDCALDAAEAVCAGDGIDEGEVLGLLAKLVDRSLVVPVNTGVPADVGVPVDAGVAANTGVAVNTGVPADVGVPANAGVAADTGVPVNTGVPRYRLLESVAVYGLERLREAGETEKTRRRHAEYYVRLAGVADAGLRGRDQRRWLQRLDADLPNLRSAAENLAGWGNADDALRLANRLAWYRFLRGRTAEAMRSLRAPLSAPGGDAELRAEAQATLTALAVLVSDRPDWRPVADQPMSARAKWFLGYALSTVADLPGAEPLTLDALAAFEATGDRWGIAAASGDRASQALARGDIAGARRYADRCADLFAEIGDKWGQLQAIFAQGTLGTLSGDYARSEAGYTEGLRIAEELGLWPEVSYQLSWQGRVALLRKDYAEARDLHRRAHEVAAEHGFTPGEMYALTGLALGARREGDLDLAEEQLQTLLAWNRQVDFEPGNTLILAELGFIAELRGDPSTALRRHREGFEIAQRTEDPRAIALALEGLAGAHALAGAPREAARLLGAAAASRAGVGAPLPAAERDDVDRITAHASEAIGAAEFAAEFRTGGEEGLVSVYPG</sequence>
<dbReference type="SUPFAM" id="SSF48452">
    <property type="entry name" value="TPR-like"/>
    <property type="match status" value="3"/>
</dbReference>
<dbReference type="Pfam" id="PF03704">
    <property type="entry name" value="BTAD"/>
    <property type="match status" value="1"/>
</dbReference>
<dbReference type="PROSITE" id="PS51755">
    <property type="entry name" value="OMPR_PHOB"/>
    <property type="match status" value="1"/>
</dbReference>
<evidence type="ECO:0000256" key="3">
    <source>
        <dbReference type="PROSITE-ProRule" id="PRU01091"/>
    </source>
</evidence>
<dbReference type="CDD" id="cd15831">
    <property type="entry name" value="BTAD"/>
    <property type="match status" value="1"/>
</dbReference>
<dbReference type="InterPro" id="IPR001867">
    <property type="entry name" value="OmpR/PhoB-type_DNA-bd"/>
</dbReference>
<comment type="caution">
    <text evidence="5">The sequence shown here is derived from an EMBL/GenBank/DDBJ whole genome shotgun (WGS) entry which is preliminary data.</text>
</comment>
<dbReference type="InterPro" id="IPR011990">
    <property type="entry name" value="TPR-like_helical_dom_sf"/>
</dbReference>
<evidence type="ECO:0000313" key="5">
    <source>
        <dbReference type="EMBL" id="MFD2473617.1"/>
    </source>
</evidence>
<feature type="domain" description="OmpR/PhoB-type" evidence="4">
    <location>
        <begin position="1"/>
        <end position="96"/>
    </location>
</feature>
<accession>A0ABW5HKH2</accession>
<dbReference type="InterPro" id="IPR027417">
    <property type="entry name" value="P-loop_NTPase"/>
</dbReference>
<dbReference type="InterPro" id="IPR016032">
    <property type="entry name" value="Sig_transdc_resp-reg_C-effctor"/>
</dbReference>
<evidence type="ECO:0000313" key="6">
    <source>
        <dbReference type="Proteomes" id="UP001597483"/>
    </source>
</evidence>
<feature type="DNA-binding region" description="OmpR/PhoB-type" evidence="3">
    <location>
        <begin position="1"/>
        <end position="96"/>
    </location>
</feature>
<dbReference type="SMART" id="SM00862">
    <property type="entry name" value="Trans_reg_C"/>
    <property type="match status" value="1"/>
</dbReference>
<evidence type="ECO:0000256" key="2">
    <source>
        <dbReference type="ARBA" id="ARBA00023125"/>
    </source>
</evidence>
<gene>
    <name evidence="5" type="ORF">ACFSVL_39885</name>
</gene>
<dbReference type="PANTHER" id="PTHR47691:SF3">
    <property type="entry name" value="HTH-TYPE TRANSCRIPTIONAL REGULATOR RV0890C-RELATED"/>
    <property type="match status" value="1"/>
</dbReference>
<dbReference type="RefSeq" id="WP_378312239.1">
    <property type="nucleotide sequence ID" value="NZ_JBHUKS010000033.1"/>
</dbReference>
<dbReference type="Pfam" id="PF00486">
    <property type="entry name" value="Trans_reg_C"/>
    <property type="match status" value="1"/>
</dbReference>
<name>A0ABW5HKH2_9PSEU</name>